<feature type="domain" description="CHK kinase-like" evidence="1">
    <location>
        <begin position="112"/>
        <end position="269"/>
    </location>
</feature>
<dbReference type="Proteomes" id="UP000064201">
    <property type="component" value="Chromosome"/>
</dbReference>
<dbReference type="AlphaFoldDB" id="A0A0G3G2K3"/>
<keyword evidence="2" id="KW-0418">Kinase</keyword>
<dbReference type="PANTHER" id="PTHR11012:SF30">
    <property type="entry name" value="PROTEIN KINASE-LIKE DOMAIN-CONTAINING"/>
    <property type="match status" value="1"/>
</dbReference>
<keyword evidence="2" id="KW-0808">Transferase</keyword>
<evidence type="ECO:0000313" key="2">
    <source>
        <dbReference type="EMBL" id="AKJ95473.1"/>
    </source>
</evidence>
<dbReference type="Pfam" id="PF01636">
    <property type="entry name" value="APH"/>
    <property type="match status" value="1"/>
</dbReference>
<proteinExistence type="predicted"/>
<gene>
    <name evidence="2" type="ORF">TVD_08950</name>
</gene>
<dbReference type="PATRIC" id="fig|106634.4.peg.1829"/>
<keyword evidence="3" id="KW-1185">Reference proteome</keyword>
<dbReference type="SMART" id="SM00587">
    <property type="entry name" value="CHK"/>
    <property type="match status" value="1"/>
</dbReference>
<evidence type="ECO:0000313" key="3">
    <source>
        <dbReference type="Proteomes" id="UP000064201"/>
    </source>
</evidence>
<dbReference type="InterPro" id="IPR015897">
    <property type="entry name" value="CHK_kinase-like"/>
</dbReference>
<protein>
    <submittedName>
        <fullName evidence="2">Choline kinase</fullName>
    </submittedName>
</protein>
<dbReference type="InterPro" id="IPR011009">
    <property type="entry name" value="Kinase-like_dom_sf"/>
</dbReference>
<dbReference type="STRING" id="106634.TVD_08950"/>
<evidence type="ECO:0000259" key="1">
    <source>
        <dbReference type="SMART" id="SM00587"/>
    </source>
</evidence>
<dbReference type="OrthoDB" id="9769860at2"/>
<accession>A0A0G3G2K3</accession>
<dbReference type="SUPFAM" id="SSF56112">
    <property type="entry name" value="Protein kinase-like (PK-like)"/>
    <property type="match status" value="1"/>
</dbReference>
<name>A0A0G3G2K3_9GAMM</name>
<dbReference type="EMBL" id="CP011367">
    <property type="protein sequence ID" value="AKJ95473.1"/>
    <property type="molecule type" value="Genomic_DNA"/>
</dbReference>
<dbReference type="KEGG" id="tvr:TVD_08950"/>
<dbReference type="PANTHER" id="PTHR11012">
    <property type="entry name" value="PROTEIN KINASE-LIKE DOMAIN-CONTAINING"/>
    <property type="match status" value="1"/>
</dbReference>
<sequence length="345" mass="38699">MTDAATRFVLQATGARTAVRGPVIQTLWSGYGEIVRYLLEGGDSPTVILKHIVFPDELDHPRGWSNNRSHQRKVRSYQVEMAWYRDWANQCDATSRVPRCLDTATIGDEHLIVLEDLDAAGFPQRRDHLTRAEARLCLRWLARFHARFMGREPTGLWPEGSYWHLATRPDEWAAIEDPAIRETAAALDDALTGARYRSLVHGDAKVANFCFAPEGDAVAAVDFQYVGGGCGMRDVAYFLGSCLDEREQENWEADLLDAYFAALREALNERGKGTEAGAIEHEWRALFPIAQADFYRFLVGWMPDHWKIHDYSRRTALAVVRRLQEGGLSAIPSGSDSSASAISSQ</sequence>
<dbReference type="Gene3D" id="3.90.1200.10">
    <property type="match status" value="1"/>
</dbReference>
<dbReference type="RefSeq" id="WP_047251397.1">
    <property type="nucleotide sequence ID" value="NZ_CP011367.1"/>
</dbReference>
<organism evidence="2 3">
    <name type="scientific">Thioalkalivibrio versutus</name>
    <dbReference type="NCBI Taxonomy" id="106634"/>
    <lineage>
        <taxon>Bacteria</taxon>
        <taxon>Pseudomonadati</taxon>
        <taxon>Pseudomonadota</taxon>
        <taxon>Gammaproteobacteria</taxon>
        <taxon>Chromatiales</taxon>
        <taxon>Ectothiorhodospiraceae</taxon>
        <taxon>Thioalkalivibrio</taxon>
    </lineage>
</organism>
<reference evidence="2 3" key="1">
    <citation type="submission" date="2015-04" db="EMBL/GenBank/DDBJ databases">
        <title>Complete Sequence for the Genome of the Thioalkalivibrio versutus D301.</title>
        <authorList>
            <person name="Mu T."/>
            <person name="Zhou J."/>
            <person name="Xu X."/>
        </authorList>
    </citation>
    <scope>NUCLEOTIDE SEQUENCE [LARGE SCALE GENOMIC DNA]</scope>
    <source>
        <strain evidence="2 3">D301</strain>
    </source>
</reference>
<dbReference type="GO" id="GO:0016301">
    <property type="term" value="F:kinase activity"/>
    <property type="evidence" value="ECO:0007669"/>
    <property type="project" value="UniProtKB-KW"/>
</dbReference>
<dbReference type="InterPro" id="IPR002575">
    <property type="entry name" value="Aminoglycoside_PTrfase"/>
</dbReference>